<evidence type="ECO:0000313" key="2">
    <source>
        <dbReference type="Proteomes" id="UP000299102"/>
    </source>
</evidence>
<dbReference type="Proteomes" id="UP000299102">
    <property type="component" value="Unassembled WGS sequence"/>
</dbReference>
<comment type="caution">
    <text evidence="1">The sequence shown here is derived from an EMBL/GenBank/DDBJ whole genome shotgun (WGS) entry which is preliminary data.</text>
</comment>
<gene>
    <name evidence="1" type="ORF">EVAR_74826_1</name>
</gene>
<proteinExistence type="predicted"/>
<accession>A0A4C1SQ18</accession>
<dbReference type="EMBL" id="BGZK01000012">
    <property type="protein sequence ID" value="GBP04085.1"/>
    <property type="molecule type" value="Genomic_DNA"/>
</dbReference>
<reference evidence="1 2" key="1">
    <citation type="journal article" date="2019" name="Commun. Biol.">
        <title>The bagworm genome reveals a unique fibroin gene that provides high tensile strength.</title>
        <authorList>
            <person name="Kono N."/>
            <person name="Nakamura H."/>
            <person name="Ohtoshi R."/>
            <person name="Tomita M."/>
            <person name="Numata K."/>
            <person name="Arakawa K."/>
        </authorList>
    </citation>
    <scope>NUCLEOTIDE SEQUENCE [LARGE SCALE GENOMIC DNA]</scope>
</reference>
<protein>
    <submittedName>
        <fullName evidence="1">Uncharacterized protein</fullName>
    </submittedName>
</protein>
<evidence type="ECO:0000313" key="1">
    <source>
        <dbReference type="EMBL" id="GBP04085.1"/>
    </source>
</evidence>
<sequence length="80" mass="8947">MALRCIILTPIDAHENRDLQRNRRGYVRTLLSSVRLRAALHRSRPRTLAPRAAPSPPAPLLDLLAVTPTRVTSAVPQFSR</sequence>
<name>A0A4C1SQ18_EUMVA</name>
<keyword evidence="2" id="KW-1185">Reference proteome</keyword>
<dbReference type="AlphaFoldDB" id="A0A4C1SQ18"/>
<organism evidence="1 2">
    <name type="scientific">Eumeta variegata</name>
    <name type="common">Bagworm moth</name>
    <name type="synonym">Eumeta japonica</name>
    <dbReference type="NCBI Taxonomy" id="151549"/>
    <lineage>
        <taxon>Eukaryota</taxon>
        <taxon>Metazoa</taxon>
        <taxon>Ecdysozoa</taxon>
        <taxon>Arthropoda</taxon>
        <taxon>Hexapoda</taxon>
        <taxon>Insecta</taxon>
        <taxon>Pterygota</taxon>
        <taxon>Neoptera</taxon>
        <taxon>Endopterygota</taxon>
        <taxon>Lepidoptera</taxon>
        <taxon>Glossata</taxon>
        <taxon>Ditrysia</taxon>
        <taxon>Tineoidea</taxon>
        <taxon>Psychidae</taxon>
        <taxon>Oiketicinae</taxon>
        <taxon>Eumeta</taxon>
    </lineage>
</organism>